<name>A0A948S0T4_UNCEI</name>
<keyword evidence="2" id="KW-0408">Iron</keyword>
<sequence length="279" mass="29915">MKISIAGGKGGTGKTTVAIGLASAVREDVLLLDCDVEEPKCHHFLNPKEMDARSLSVLTPNVIAQKCTGCGACRDICEYNAIIMLGSKPLVFPELCHGCGECIHSCPTDAIVESLHEIGVIERGRSGRVTLVQGKLNIGEVISSPLIRAVRAHEKGNELTIIDSPPGATCPTVAAVKDTDFVVLVAEPTPRGYGDLVVAVEMIEALKLRYGIVINRVGTGDDRVHRYCKTKEIPILAEIPSDGRIAEAYSLGRAIVDALPEYRNLFIDLLEEVQGSVMS</sequence>
<evidence type="ECO:0000259" key="4">
    <source>
        <dbReference type="PROSITE" id="PS51379"/>
    </source>
</evidence>
<dbReference type="PANTHER" id="PTHR43063">
    <property type="entry name" value="4FE-4S CLUSTER CONTAINING PARA FAMILY ATPASE PROTEIN"/>
    <property type="match status" value="1"/>
</dbReference>
<evidence type="ECO:0000256" key="1">
    <source>
        <dbReference type="ARBA" id="ARBA00022723"/>
    </source>
</evidence>
<dbReference type="GO" id="GO:0046872">
    <property type="term" value="F:metal ion binding"/>
    <property type="evidence" value="ECO:0007669"/>
    <property type="project" value="UniProtKB-KW"/>
</dbReference>
<dbReference type="Gene3D" id="3.30.70.20">
    <property type="match status" value="1"/>
</dbReference>
<comment type="caution">
    <text evidence="5">The sequence shown here is derived from an EMBL/GenBank/DDBJ whole genome shotgun (WGS) entry which is preliminary data.</text>
</comment>
<dbReference type="EMBL" id="JAHJDP010000118">
    <property type="protein sequence ID" value="MBU2693253.1"/>
    <property type="molecule type" value="Genomic_DNA"/>
</dbReference>
<dbReference type="SUPFAM" id="SSF52540">
    <property type="entry name" value="P-loop containing nucleoside triphosphate hydrolases"/>
    <property type="match status" value="1"/>
</dbReference>
<reference evidence="5" key="1">
    <citation type="submission" date="2021-05" db="EMBL/GenBank/DDBJ databases">
        <title>Energy efficiency and biological interactions define the core microbiome of deep oligotrophic groundwater.</title>
        <authorList>
            <person name="Mehrshad M."/>
            <person name="Lopez-Fernandez M."/>
            <person name="Bell E."/>
            <person name="Bernier-Latmani R."/>
            <person name="Bertilsson S."/>
            <person name="Dopson M."/>
        </authorList>
    </citation>
    <scope>NUCLEOTIDE SEQUENCE</scope>
    <source>
        <strain evidence="5">Modern_marine.mb.64</strain>
    </source>
</reference>
<dbReference type="InterPro" id="IPR027417">
    <property type="entry name" value="P-loop_NTPase"/>
</dbReference>
<dbReference type="AlphaFoldDB" id="A0A948S0T4"/>
<dbReference type="SUPFAM" id="SSF54862">
    <property type="entry name" value="4Fe-4S ferredoxins"/>
    <property type="match status" value="1"/>
</dbReference>
<dbReference type="InterPro" id="IPR017900">
    <property type="entry name" value="4Fe4S_Fe_S_CS"/>
</dbReference>
<accession>A0A948S0T4</accession>
<feature type="domain" description="4Fe-4S ferredoxin-type" evidence="4">
    <location>
        <begin position="87"/>
        <end position="116"/>
    </location>
</feature>
<dbReference type="PANTHER" id="PTHR43063:SF1">
    <property type="entry name" value="4FE-4S CLUSTER CONTAINING PARA FAMILY ATPASE PROTEIN"/>
    <property type="match status" value="1"/>
</dbReference>
<dbReference type="InterPro" id="IPR017896">
    <property type="entry name" value="4Fe4S_Fe-S-bd"/>
</dbReference>
<dbReference type="PROSITE" id="PS51379">
    <property type="entry name" value="4FE4S_FER_2"/>
    <property type="match status" value="2"/>
</dbReference>
<keyword evidence="1" id="KW-0479">Metal-binding</keyword>
<dbReference type="InterPro" id="IPR002586">
    <property type="entry name" value="CobQ/CobB/MinD/ParA_Nub-bd_dom"/>
</dbReference>
<feature type="domain" description="4Fe-4S ferredoxin-type" evidence="4">
    <location>
        <begin position="58"/>
        <end position="84"/>
    </location>
</feature>
<dbReference type="PROSITE" id="PS00198">
    <property type="entry name" value="4FE4S_FER_1"/>
    <property type="match status" value="2"/>
</dbReference>
<dbReference type="Pfam" id="PF00037">
    <property type="entry name" value="Fer4"/>
    <property type="match status" value="2"/>
</dbReference>
<evidence type="ECO:0000256" key="3">
    <source>
        <dbReference type="ARBA" id="ARBA00023014"/>
    </source>
</evidence>
<dbReference type="GO" id="GO:0051536">
    <property type="term" value="F:iron-sulfur cluster binding"/>
    <property type="evidence" value="ECO:0007669"/>
    <property type="project" value="UniProtKB-KW"/>
</dbReference>
<evidence type="ECO:0000313" key="5">
    <source>
        <dbReference type="EMBL" id="MBU2693253.1"/>
    </source>
</evidence>
<dbReference type="Pfam" id="PF01656">
    <property type="entry name" value="CbiA"/>
    <property type="match status" value="1"/>
</dbReference>
<dbReference type="Gene3D" id="3.40.50.300">
    <property type="entry name" value="P-loop containing nucleotide triphosphate hydrolases"/>
    <property type="match status" value="1"/>
</dbReference>
<keyword evidence="3" id="KW-0411">Iron-sulfur</keyword>
<protein>
    <submittedName>
        <fullName evidence="5">4Fe-4S binding protein</fullName>
    </submittedName>
</protein>
<dbReference type="Proteomes" id="UP000777784">
    <property type="component" value="Unassembled WGS sequence"/>
</dbReference>
<evidence type="ECO:0000313" key="6">
    <source>
        <dbReference type="Proteomes" id="UP000777784"/>
    </source>
</evidence>
<proteinExistence type="predicted"/>
<organism evidence="5 6">
    <name type="scientific">Eiseniibacteriota bacterium</name>
    <dbReference type="NCBI Taxonomy" id="2212470"/>
    <lineage>
        <taxon>Bacteria</taxon>
        <taxon>Candidatus Eiseniibacteriota</taxon>
    </lineage>
</organism>
<evidence type="ECO:0000256" key="2">
    <source>
        <dbReference type="ARBA" id="ARBA00023004"/>
    </source>
</evidence>
<gene>
    <name evidence="5" type="ORF">KJ970_20235</name>
</gene>